<keyword evidence="3 10" id="KW-0858">Xylan degradation</keyword>
<dbReference type="AlphaFoldDB" id="W4QH94"/>
<dbReference type="InterPro" id="IPR017853">
    <property type="entry name" value="GH"/>
</dbReference>
<evidence type="ECO:0000313" key="11">
    <source>
        <dbReference type="Proteomes" id="UP000018895"/>
    </source>
</evidence>
<dbReference type="InterPro" id="IPR001000">
    <property type="entry name" value="GH10_dom"/>
</dbReference>
<organism evidence="10 11">
    <name type="scientific">Halalkalibacter hemicellulosilyticusJCM 9152</name>
    <dbReference type="NCBI Taxonomy" id="1236971"/>
    <lineage>
        <taxon>Bacteria</taxon>
        <taxon>Bacillati</taxon>
        <taxon>Bacillota</taxon>
        <taxon>Bacilli</taxon>
        <taxon>Bacillales</taxon>
        <taxon>Bacillaceae</taxon>
        <taxon>Halalkalibacter</taxon>
    </lineage>
</organism>
<sequence>MEKELPRLKDVFEDYFKIGAAVNKWTLHSAKDLVTTQFNSITAENEMKPEMLQPKEGEFNFEYSDQLVSFANEHHLGLRGHTLVWHNQCPDWMFKNESGQTVDRGRLLKRMDQHIETVVSRYADQIYSWDVVNEVIADEEDRFLRKSQWLELAGEEFIERAFHTAHKADPNATLFYNDYNESDPIKRDKIYKLVKSLLEKKVPIHGVGMQAHWNIHTPSIEHIQQAIELYASLGLEVQITEMDLSVFSWDDKRTDLMKPTKEMLDLQEKRYEQIFNLFREYKDVISSVTFWGAADDYTWLSNFPVKGRKNWPFLFDEHFNPKQSFWSVVQF</sequence>
<name>W4QH94_9BACI</name>
<proteinExistence type="inferred from homology"/>
<evidence type="ECO:0000256" key="7">
    <source>
        <dbReference type="ARBA" id="ARBA00023326"/>
    </source>
</evidence>
<comment type="similarity">
    <text evidence="8">Belongs to the glycosyl hydrolase 10 (cellulase F) family.</text>
</comment>
<keyword evidence="4 8" id="KW-0378">Hydrolase</keyword>
<comment type="catalytic activity">
    <reaction evidence="1 8">
        <text>Endohydrolysis of (1-&gt;4)-beta-D-xylosidic linkages in xylans.</text>
        <dbReference type="EC" id="3.2.1.8"/>
    </reaction>
</comment>
<evidence type="ECO:0000256" key="8">
    <source>
        <dbReference type="RuleBase" id="RU361174"/>
    </source>
</evidence>
<comment type="pathway">
    <text evidence="2">Glycan degradation; xylan degradation.</text>
</comment>
<reference evidence="10" key="1">
    <citation type="journal article" date="2014" name="Genome Announc.">
        <title>Draft Genome Sequences of Three Alkaliphilic Bacillus Strains, Bacillus wakoensis JCM 9140T, Bacillus akibai JCM 9157T, and Bacillus hemicellulosilyticus JCM 9152T.</title>
        <authorList>
            <person name="Yuki M."/>
            <person name="Oshima K."/>
            <person name="Suda W."/>
            <person name="Oshida Y."/>
            <person name="Kitamura K."/>
            <person name="Iida T."/>
            <person name="Hattori M."/>
            <person name="Ohkuma M."/>
        </authorList>
    </citation>
    <scope>NUCLEOTIDE SEQUENCE [LARGE SCALE GENOMIC DNA]</scope>
    <source>
        <strain evidence="10">JCM 9152</strain>
    </source>
</reference>
<keyword evidence="11" id="KW-1185">Reference proteome</keyword>
<evidence type="ECO:0000313" key="10">
    <source>
        <dbReference type="EMBL" id="GAE31018.1"/>
    </source>
</evidence>
<dbReference type="Proteomes" id="UP000018895">
    <property type="component" value="Unassembled WGS sequence"/>
</dbReference>
<comment type="caution">
    <text evidence="10">The sequence shown here is derived from an EMBL/GenBank/DDBJ whole genome shotgun (WGS) entry which is preliminary data.</text>
</comment>
<dbReference type="PRINTS" id="PR00134">
    <property type="entry name" value="GLHYDRLASE10"/>
</dbReference>
<dbReference type="SMART" id="SM00633">
    <property type="entry name" value="Glyco_10"/>
    <property type="match status" value="1"/>
</dbReference>
<feature type="domain" description="GH10" evidence="9">
    <location>
        <begin position="2"/>
        <end position="331"/>
    </location>
</feature>
<evidence type="ECO:0000256" key="1">
    <source>
        <dbReference type="ARBA" id="ARBA00000681"/>
    </source>
</evidence>
<keyword evidence="6 8" id="KW-0326">Glycosidase</keyword>
<dbReference type="GO" id="GO:0045493">
    <property type="term" value="P:xylan catabolic process"/>
    <property type="evidence" value="ECO:0007669"/>
    <property type="project" value="UniProtKB-KW"/>
</dbReference>
<protein>
    <recommendedName>
        <fullName evidence="8">Beta-xylanase</fullName>
        <ecNumber evidence="8">3.2.1.8</ecNumber>
    </recommendedName>
</protein>
<dbReference type="SUPFAM" id="SSF51445">
    <property type="entry name" value="(Trans)glycosidases"/>
    <property type="match status" value="1"/>
</dbReference>
<dbReference type="STRING" id="1236971.JCM9152_2456"/>
<evidence type="ECO:0000259" key="9">
    <source>
        <dbReference type="PROSITE" id="PS51760"/>
    </source>
</evidence>
<dbReference type="PROSITE" id="PS51760">
    <property type="entry name" value="GH10_2"/>
    <property type="match status" value="1"/>
</dbReference>
<dbReference type="OrthoDB" id="9809277at2"/>
<evidence type="ECO:0000256" key="5">
    <source>
        <dbReference type="ARBA" id="ARBA00023277"/>
    </source>
</evidence>
<dbReference type="PANTHER" id="PTHR31490">
    <property type="entry name" value="GLYCOSYL HYDROLASE"/>
    <property type="match status" value="1"/>
</dbReference>
<gene>
    <name evidence="10" type="ORF">JCM9152_2456</name>
</gene>
<evidence type="ECO:0000256" key="4">
    <source>
        <dbReference type="ARBA" id="ARBA00022801"/>
    </source>
</evidence>
<dbReference type="InterPro" id="IPR044846">
    <property type="entry name" value="GH10"/>
</dbReference>
<evidence type="ECO:0000256" key="6">
    <source>
        <dbReference type="ARBA" id="ARBA00023295"/>
    </source>
</evidence>
<accession>W4QH94</accession>
<dbReference type="EC" id="3.2.1.8" evidence="8"/>
<evidence type="ECO:0000256" key="2">
    <source>
        <dbReference type="ARBA" id="ARBA00004851"/>
    </source>
</evidence>
<dbReference type="Pfam" id="PF00331">
    <property type="entry name" value="Glyco_hydro_10"/>
    <property type="match status" value="1"/>
</dbReference>
<dbReference type="Gene3D" id="3.20.20.80">
    <property type="entry name" value="Glycosidases"/>
    <property type="match status" value="1"/>
</dbReference>
<dbReference type="PANTHER" id="PTHR31490:SF90">
    <property type="entry name" value="ENDO-1,4-BETA-XYLANASE A"/>
    <property type="match status" value="1"/>
</dbReference>
<evidence type="ECO:0000256" key="3">
    <source>
        <dbReference type="ARBA" id="ARBA00022651"/>
    </source>
</evidence>
<keyword evidence="5 8" id="KW-0119">Carbohydrate metabolism</keyword>
<keyword evidence="7 8" id="KW-0624">Polysaccharide degradation</keyword>
<dbReference type="EMBL" id="BAUU01000015">
    <property type="protein sequence ID" value="GAE31018.1"/>
    <property type="molecule type" value="Genomic_DNA"/>
</dbReference>
<dbReference type="GO" id="GO:0031176">
    <property type="term" value="F:endo-1,4-beta-xylanase activity"/>
    <property type="evidence" value="ECO:0007669"/>
    <property type="project" value="UniProtKB-EC"/>
</dbReference>
<dbReference type="RefSeq" id="WP_035344190.1">
    <property type="nucleotide sequence ID" value="NZ_BAUU01000015.1"/>
</dbReference>